<protein>
    <submittedName>
        <fullName evidence="1">Uncharacterized protein</fullName>
    </submittedName>
</protein>
<dbReference type="EMBL" id="JAHHHN010000001">
    <property type="protein sequence ID" value="MBW4559680.1"/>
    <property type="molecule type" value="Genomic_DNA"/>
</dbReference>
<name>A0A951PVB2_9NOST</name>
<gene>
    <name evidence="1" type="ORF">KME32_00755</name>
</gene>
<sequence length="88" mass="9989">MTRFLRGNSVVATAEVVQRKLLVDVYWDIPVELGRLSLQSSAKAEHLWLRTGEKTHLAFYLEAKFDSVGMKRLLPTSFVNANVLRNKG</sequence>
<accession>A0A951PVB2</accession>
<dbReference type="Proteomes" id="UP000715781">
    <property type="component" value="Unassembled WGS sequence"/>
</dbReference>
<dbReference type="AlphaFoldDB" id="A0A951PVB2"/>
<organism evidence="1 2">
    <name type="scientific">Mojavia pulchra JT2-VF2</name>
    <dbReference type="NCBI Taxonomy" id="287848"/>
    <lineage>
        <taxon>Bacteria</taxon>
        <taxon>Bacillati</taxon>
        <taxon>Cyanobacteriota</taxon>
        <taxon>Cyanophyceae</taxon>
        <taxon>Nostocales</taxon>
        <taxon>Nostocaceae</taxon>
    </lineage>
</organism>
<proteinExistence type="predicted"/>
<evidence type="ECO:0000313" key="1">
    <source>
        <dbReference type="EMBL" id="MBW4559680.1"/>
    </source>
</evidence>
<reference evidence="1" key="1">
    <citation type="submission" date="2021-05" db="EMBL/GenBank/DDBJ databases">
        <authorList>
            <person name="Pietrasiak N."/>
            <person name="Ward R."/>
            <person name="Stajich J.E."/>
            <person name="Kurbessoian T."/>
        </authorList>
    </citation>
    <scope>NUCLEOTIDE SEQUENCE</scope>
    <source>
        <strain evidence="1">JT2-VF2</strain>
    </source>
</reference>
<evidence type="ECO:0000313" key="2">
    <source>
        <dbReference type="Proteomes" id="UP000715781"/>
    </source>
</evidence>
<comment type="caution">
    <text evidence="1">The sequence shown here is derived from an EMBL/GenBank/DDBJ whole genome shotgun (WGS) entry which is preliminary data.</text>
</comment>
<reference evidence="1" key="2">
    <citation type="journal article" date="2022" name="Microbiol. Resour. Announc.">
        <title>Metagenome Sequencing to Explore Phylogenomics of Terrestrial Cyanobacteria.</title>
        <authorList>
            <person name="Ward R.D."/>
            <person name="Stajich J.E."/>
            <person name="Johansen J.R."/>
            <person name="Huntemann M."/>
            <person name="Clum A."/>
            <person name="Foster B."/>
            <person name="Foster B."/>
            <person name="Roux S."/>
            <person name="Palaniappan K."/>
            <person name="Varghese N."/>
            <person name="Mukherjee S."/>
            <person name="Reddy T.B.K."/>
            <person name="Daum C."/>
            <person name="Copeland A."/>
            <person name="Chen I.A."/>
            <person name="Ivanova N.N."/>
            <person name="Kyrpides N.C."/>
            <person name="Shapiro N."/>
            <person name="Eloe-Fadrosh E.A."/>
            <person name="Pietrasiak N."/>
        </authorList>
    </citation>
    <scope>NUCLEOTIDE SEQUENCE</scope>
    <source>
        <strain evidence="1">JT2-VF2</strain>
    </source>
</reference>